<dbReference type="InterPro" id="IPR046335">
    <property type="entry name" value="LacI/GalR-like_sensor"/>
</dbReference>
<organism evidence="3 4">
    <name type="scientific">Actinoplanes lobatus</name>
    <dbReference type="NCBI Taxonomy" id="113568"/>
    <lineage>
        <taxon>Bacteria</taxon>
        <taxon>Bacillati</taxon>
        <taxon>Actinomycetota</taxon>
        <taxon>Actinomycetes</taxon>
        <taxon>Micromonosporales</taxon>
        <taxon>Micromonosporaceae</taxon>
        <taxon>Actinoplanes</taxon>
    </lineage>
</organism>
<evidence type="ECO:0000259" key="1">
    <source>
        <dbReference type="Pfam" id="PF13377"/>
    </source>
</evidence>
<reference evidence="2 5" key="2">
    <citation type="submission" date="2021-01" db="EMBL/GenBank/DDBJ databases">
        <title>Whole genome shotgun sequence of Actinoplanes lobatus NBRC 12513.</title>
        <authorList>
            <person name="Komaki H."/>
            <person name="Tamura T."/>
        </authorList>
    </citation>
    <scope>NUCLEOTIDE SEQUENCE [LARGE SCALE GENOMIC DNA]</scope>
    <source>
        <strain evidence="2 5">NBRC 12513</strain>
    </source>
</reference>
<proteinExistence type="predicted"/>
<evidence type="ECO:0000313" key="3">
    <source>
        <dbReference type="EMBL" id="MBB4750953.1"/>
    </source>
</evidence>
<name>A0A7W7HI30_9ACTN</name>
<feature type="domain" description="Transcriptional regulator LacI/GalR-like sensor" evidence="1">
    <location>
        <begin position="15"/>
        <end position="51"/>
    </location>
</feature>
<gene>
    <name evidence="2" type="ORF">Alo02nite_64240</name>
    <name evidence="3" type="ORF">BJ964_005114</name>
</gene>
<protein>
    <submittedName>
        <fullName evidence="3">DNA-binding LacI/PurR family transcriptional regulator</fullName>
    </submittedName>
</protein>
<sequence>MSLEPPRVGLVLARASQVLGEEPRERGLRVPAEVSVVAWDDSAQCQLAVPHCPP</sequence>
<dbReference type="RefSeq" id="WP_229807221.1">
    <property type="nucleotide sequence ID" value="NZ_BOMP01000107.1"/>
</dbReference>
<dbReference type="EMBL" id="BOMP01000107">
    <property type="protein sequence ID" value="GIE43526.1"/>
    <property type="molecule type" value="Genomic_DNA"/>
</dbReference>
<dbReference type="EMBL" id="JACHNC010000001">
    <property type="protein sequence ID" value="MBB4750953.1"/>
    <property type="molecule type" value="Genomic_DNA"/>
</dbReference>
<keyword evidence="3" id="KW-0238">DNA-binding</keyword>
<dbReference type="Pfam" id="PF13377">
    <property type="entry name" value="Peripla_BP_3"/>
    <property type="match status" value="1"/>
</dbReference>
<reference evidence="3 4" key="1">
    <citation type="submission" date="2020-08" db="EMBL/GenBank/DDBJ databases">
        <title>Sequencing the genomes of 1000 actinobacteria strains.</title>
        <authorList>
            <person name="Klenk H.-P."/>
        </authorList>
    </citation>
    <scope>NUCLEOTIDE SEQUENCE [LARGE SCALE GENOMIC DNA]</scope>
    <source>
        <strain evidence="3 4">DSM 43150</strain>
    </source>
</reference>
<keyword evidence="5" id="KW-1185">Reference proteome</keyword>
<accession>A0A7W7HI30</accession>
<dbReference type="GO" id="GO:0003677">
    <property type="term" value="F:DNA binding"/>
    <property type="evidence" value="ECO:0007669"/>
    <property type="project" value="UniProtKB-KW"/>
</dbReference>
<comment type="caution">
    <text evidence="3">The sequence shown here is derived from an EMBL/GenBank/DDBJ whole genome shotgun (WGS) entry which is preliminary data.</text>
</comment>
<evidence type="ECO:0000313" key="2">
    <source>
        <dbReference type="EMBL" id="GIE43526.1"/>
    </source>
</evidence>
<evidence type="ECO:0000313" key="5">
    <source>
        <dbReference type="Proteomes" id="UP000631312"/>
    </source>
</evidence>
<dbReference type="Proteomes" id="UP000631312">
    <property type="component" value="Unassembled WGS sequence"/>
</dbReference>
<dbReference type="Proteomes" id="UP000590511">
    <property type="component" value="Unassembled WGS sequence"/>
</dbReference>
<dbReference type="AlphaFoldDB" id="A0A7W7HI30"/>
<evidence type="ECO:0000313" key="4">
    <source>
        <dbReference type="Proteomes" id="UP000590511"/>
    </source>
</evidence>